<keyword evidence="5" id="KW-1185">Reference proteome</keyword>
<evidence type="ECO:0000259" key="3">
    <source>
        <dbReference type="Pfam" id="PF08522"/>
    </source>
</evidence>
<comment type="caution">
    <text evidence="4">The sequence shown here is derived from an EMBL/GenBank/DDBJ whole genome shotgun (WGS) entry which is preliminary data.</text>
</comment>
<keyword evidence="1" id="KW-0732">Signal</keyword>
<evidence type="ECO:0000256" key="1">
    <source>
        <dbReference type="SAM" id="SignalP"/>
    </source>
</evidence>
<dbReference type="RefSeq" id="WP_021590054.1">
    <property type="nucleotide sequence ID" value="NZ_AWEY01000032.1"/>
</dbReference>
<feature type="domain" description="BT-3987-like N-terminal" evidence="3">
    <location>
        <begin position="55"/>
        <end position="158"/>
    </location>
</feature>
<sequence length="331" mass="35656">MKFKNIFIACGALFFGAATLTSCGSDDTAYDIDGIAHERVYFANAGVLEEGMVVTTPVGSIVSVKGLFNVRATKAAAKAMRVALDIDNSLVDAYNKANGTNYLAAPEGTIGMNSDGLTIPSDTVCSADTLKLTVADDKAAQLKDRRGYLVPVVIRSCDAEGYRPSLNLSVRYLHIASVETVINDNAGSVPGKQVSKAEAKVNWKCLSASGAGLSPEGFAGLFGNGWNARWKFGRKEARSSFVVDLGAVHKLTAFTIAGQVITNTVVESSTDNSAWMTLGATKEHKSVNQWYVLYGAIPARYLRVTMDLDESFWGWDYDYSSISRFNLAYDD</sequence>
<dbReference type="SUPFAM" id="SSF49785">
    <property type="entry name" value="Galactose-binding domain-like"/>
    <property type="match status" value="1"/>
</dbReference>
<feature type="domain" description="F5/8 type C" evidence="2">
    <location>
        <begin position="227"/>
        <end position="308"/>
    </location>
</feature>
<dbReference type="EMBL" id="AWEY01000032">
    <property type="protein sequence ID" value="ERK38919.1"/>
    <property type="molecule type" value="Genomic_DNA"/>
</dbReference>
<dbReference type="AlphaFoldDB" id="U2P5C4"/>
<dbReference type="Pfam" id="PF08522">
    <property type="entry name" value="BT_3987-like_N"/>
    <property type="match status" value="1"/>
</dbReference>
<organism evidence="4 5">
    <name type="scientific">Segatella baroniae F0067</name>
    <dbReference type="NCBI Taxonomy" id="1115809"/>
    <lineage>
        <taxon>Bacteria</taxon>
        <taxon>Pseudomonadati</taxon>
        <taxon>Bacteroidota</taxon>
        <taxon>Bacteroidia</taxon>
        <taxon>Bacteroidales</taxon>
        <taxon>Prevotellaceae</taxon>
        <taxon>Segatella</taxon>
    </lineage>
</organism>
<reference evidence="4 5" key="1">
    <citation type="submission" date="2013-08" db="EMBL/GenBank/DDBJ databases">
        <authorList>
            <person name="Durkin A.S."/>
            <person name="Haft D.R."/>
            <person name="McCorrison J."/>
            <person name="Torralba M."/>
            <person name="Gillis M."/>
            <person name="Haft D.H."/>
            <person name="Methe B."/>
            <person name="Sutton G."/>
            <person name="Nelson K.E."/>
        </authorList>
    </citation>
    <scope>NUCLEOTIDE SEQUENCE [LARGE SCALE GENOMIC DNA]</scope>
    <source>
        <strain evidence="4 5">F0067</strain>
    </source>
</reference>
<gene>
    <name evidence="4" type="ORF">HMPREF9135_0823</name>
</gene>
<dbReference type="Gene3D" id="2.60.120.260">
    <property type="entry name" value="Galactose-binding domain-like"/>
    <property type="match status" value="1"/>
</dbReference>
<dbReference type="Proteomes" id="UP000016648">
    <property type="component" value="Unassembled WGS sequence"/>
</dbReference>
<feature type="signal peptide" evidence="1">
    <location>
        <begin position="1"/>
        <end position="24"/>
    </location>
</feature>
<proteinExistence type="predicted"/>
<feature type="chain" id="PRO_5004633446" evidence="1">
    <location>
        <begin position="25"/>
        <end position="331"/>
    </location>
</feature>
<dbReference type="PATRIC" id="fig|1115809.3.peg.1837"/>
<dbReference type="Gene3D" id="2.60.40.1740">
    <property type="entry name" value="hypothetical protein (bacova_03559)"/>
    <property type="match status" value="1"/>
</dbReference>
<dbReference type="Pfam" id="PF00754">
    <property type="entry name" value="F5_F8_type_C"/>
    <property type="match status" value="1"/>
</dbReference>
<dbReference type="PROSITE" id="PS51257">
    <property type="entry name" value="PROKAR_LIPOPROTEIN"/>
    <property type="match status" value="1"/>
</dbReference>
<protein>
    <submittedName>
        <fullName evidence="4">PF08522 domain protein</fullName>
    </submittedName>
</protein>
<dbReference type="InterPro" id="IPR013728">
    <property type="entry name" value="BT_3987-like_N"/>
</dbReference>
<accession>U2P5C4</accession>
<name>U2P5C4_9BACT</name>
<evidence type="ECO:0000259" key="2">
    <source>
        <dbReference type="Pfam" id="PF00754"/>
    </source>
</evidence>
<dbReference type="InterPro" id="IPR008979">
    <property type="entry name" value="Galactose-bd-like_sf"/>
</dbReference>
<dbReference type="InterPro" id="IPR000421">
    <property type="entry name" value="FA58C"/>
</dbReference>
<evidence type="ECO:0000313" key="5">
    <source>
        <dbReference type="Proteomes" id="UP000016648"/>
    </source>
</evidence>
<evidence type="ECO:0000313" key="4">
    <source>
        <dbReference type="EMBL" id="ERK38919.1"/>
    </source>
</evidence>